<gene>
    <name evidence="3" type="ORF">A4V15_19480</name>
</gene>
<dbReference type="InterPro" id="IPR014085">
    <property type="entry name" value="Allophanate_hydrolase"/>
</dbReference>
<dbReference type="Gene3D" id="3.90.1300.10">
    <property type="entry name" value="Amidase signature (AS) domain"/>
    <property type="match status" value="1"/>
</dbReference>
<dbReference type="Pfam" id="PF01425">
    <property type="entry name" value="Amidase"/>
    <property type="match status" value="1"/>
</dbReference>
<dbReference type="RefSeq" id="WP_007162797.1">
    <property type="nucleotide sequence ID" value="NZ_DAMALT010000141.1"/>
</dbReference>
<dbReference type="AlphaFoldDB" id="A0A178LFJ8"/>
<dbReference type="NCBIfam" id="TIGR02713">
    <property type="entry name" value="allophanate_hyd"/>
    <property type="match status" value="1"/>
</dbReference>
<dbReference type="Gene3D" id="3.10.490.10">
    <property type="entry name" value="Gamma-glutamyl cyclotransferase-like"/>
    <property type="match status" value="1"/>
</dbReference>
<dbReference type="NCBIfam" id="NF006043">
    <property type="entry name" value="PRK08186.1"/>
    <property type="match status" value="1"/>
</dbReference>
<comment type="caution">
    <text evidence="3">The sequence shown here is derived from an EMBL/GenBank/DDBJ whole genome shotgun (WGS) entry which is preliminary data.</text>
</comment>
<evidence type="ECO:0000313" key="4">
    <source>
        <dbReference type="Proteomes" id="UP000078356"/>
    </source>
</evidence>
<protein>
    <submittedName>
        <fullName evidence="3">Allophanate hydrolase</fullName>
    </submittedName>
</protein>
<dbReference type="EMBL" id="LWCR01000018">
    <property type="protein sequence ID" value="OAN28932.1"/>
    <property type="molecule type" value="Genomic_DNA"/>
</dbReference>
<dbReference type="InterPro" id="IPR023631">
    <property type="entry name" value="Amidase_dom"/>
</dbReference>
<dbReference type="InterPro" id="IPR000120">
    <property type="entry name" value="Amidase"/>
</dbReference>
<dbReference type="SUPFAM" id="SSF75304">
    <property type="entry name" value="Amidase signature (AS) enzymes"/>
    <property type="match status" value="1"/>
</dbReference>
<dbReference type="InterPro" id="IPR036928">
    <property type="entry name" value="AS_sf"/>
</dbReference>
<evidence type="ECO:0000259" key="1">
    <source>
        <dbReference type="Pfam" id="PF01425"/>
    </source>
</evidence>
<dbReference type="Pfam" id="PF21986">
    <property type="entry name" value="AH_C"/>
    <property type="match status" value="1"/>
</dbReference>
<name>A0A178LFJ8_9PSED</name>
<dbReference type="Proteomes" id="UP000078356">
    <property type="component" value="Unassembled WGS sequence"/>
</dbReference>
<feature type="domain" description="Allophanate hydrolase C-terminal" evidence="2">
    <location>
        <begin position="470"/>
        <end position="592"/>
    </location>
</feature>
<evidence type="ECO:0000313" key="3">
    <source>
        <dbReference type="EMBL" id="OAN28932.1"/>
    </source>
</evidence>
<evidence type="ECO:0000259" key="2">
    <source>
        <dbReference type="Pfam" id="PF21986"/>
    </source>
</evidence>
<dbReference type="InterPro" id="IPR053844">
    <property type="entry name" value="AH_C"/>
</dbReference>
<feature type="domain" description="Amidase" evidence="1">
    <location>
        <begin position="47"/>
        <end position="437"/>
    </location>
</feature>
<keyword evidence="3" id="KW-0378">Hydrolase</keyword>
<accession>A0A178LFJ8</accession>
<dbReference type="PANTHER" id="PTHR11895:SF169">
    <property type="entry name" value="GLUTAMYL-TRNA(GLN) AMIDOTRANSFERASE"/>
    <property type="match status" value="1"/>
</dbReference>
<dbReference type="Gene3D" id="1.20.58.1700">
    <property type="match status" value="1"/>
</dbReference>
<sequence>MNPYPISTLTQRYAAGDLTPSQTVQTLLEMLELSDRPEVWIHRLPQAALQARARELEQQANELGGALQERFPLFGIPFAVKDNIDVAGLPTTVACPEFAYVARENAYVVQRLLDAGAILVGKTNLDQFATGLVGVRSPYGAVRNAVDERYVSGGSSSGSAVAVALGYVAFALGTDTAGSGRVPAGFNGIVGLKPSLGLLSSRGVVPACRSVDTLSIFAADAASAWQVMQVAAHYDAEDAYARQPLTRPVQRRRRRVAVPAQPEFFGDGQAAQAYAQSLARLRQDPSVTIDEIPYAVLAEAAALLYQGPWVAERRAAVGQFYAERPAALHPVVKGILAGADRFTAVDTFEAQYRLQALTRDAERLLAGFDLLVVPTAPCMPTIAEVMADPVQSNARLGYYTNFVNLMNMAAFALPGVPRGDGLPAGITLIGRAGSDQYLAETAARWQSLFGGEDQGDAIALAPLDAGEPQVEVAVVGAHLWGQPLNWQLLESGARRLSSTTTSDHYRLYALANTQPAKPGLVRVAEEGAAIDLEVWTMPLRLFGAFVAAIPAPLGIGSVELADGRWVKGFICEPAGLDGAQDITRFGGWRAYRASL</sequence>
<organism evidence="3 4">
    <name type="scientific">Pseudomonas oryzihabitans</name>
    <dbReference type="NCBI Taxonomy" id="47885"/>
    <lineage>
        <taxon>Bacteria</taxon>
        <taxon>Pseudomonadati</taxon>
        <taxon>Pseudomonadota</taxon>
        <taxon>Gammaproteobacteria</taxon>
        <taxon>Pseudomonadales</taxon>
        <taxon>Pseudomonadaceae</taxon>
        <taxon>Pseudomonas</taxon>
    </lineage>
</organism>
<dbReference type="PANTHER" id="PTHR11895">
    <property type="entry name" value="TRANSAMIDASE"/>
    <property type="match status" value="1"/>
</dbReference>
<proteinExistence type="predicted"/>
<reference evidence="3 4" key="1">
    <citation type="submission" date="2016-04" db="EMBL/GenBank/DDBJ databases">
        <title>Draft Genome Sequences of Staphylococcus capitis Strain H36, S. capitis Strain H65, S. cohnii Strain H62, S. hominis Strain H69, Mycobacterium iranicum Strain H39, Plantibacter sp. Strain H53, Pseudomonas oryzihabitans Strain H72, and Microbacterium sp. Strain H83, isolated from residential settings.</title>
        <authorList>
            <person name="Lymperopoulou D."/>
            <person name="Adams R.I."/>
            <person name="Lindow S."/>
            <person name="Coil D.A."/>
            <person name="Jospin G."/>
            <person name="Eisen J.A."/>
        </authorList>
    </citation>
    <scope>NUCLEOTIDE SEQUENCE [LARGE SCALE GENOMIC DNA]</scope>
    <source>
        <strain evidence="3 4">H72</strain>
    </source>
</reference>
<dbReference type="OrthoDB" id="8872210at2"/>
<dbReference type="GO" id="GO:0016787">
    <property type="term" value="F:hydrolase activity"/>
    <property type="evidence" value="ECO:0007669"/>
    <property type="project" value="UniProtKB-KW"/>
</dbReference>